<gene>
    <name evidence="4" type="ORF">DAPPUDRAFT_270129</name>
</gene>
<dbReference type="InParanoid" id="E9I076"/>
<dbReference type="KEGG" id="dpx:DAPPUDRAFT_270129"/>
<evidence type="ECO:0000256" key="1">
    <source>
        <dbReference type="ARBA" id="ARBA00022468"/>
    </source>
</evidence>
<dbReference type="Gene3D" id="1.10.555.10">
    <property type="entry name" value="Rho GTPase activation protein"/>
    <property type="match status" value="1"/>
</dbReference>
<keyword evidence="5" id="KW-1185">Reference proteome</keyword>
<dbReference type="AlphaFoldDB" id="E9I076"/>
<name>E9I076_DAPPU</name>
<dbReference type="PANTHER" id="PTHR15228:SF24">
    <property type="entry name" value="RHO-GAP DOMAIN-CONTAINING PROTEIN"/>
    <property type="match status" value="1"/>
</dbReference>
<evidence type="ECO:0000259" key="3">
    <source>
        <dbReference type="PROSITE" id="PS50238"/>
    </source>
</evidence>
<proteinExistence type="predicted"/>
<protein>
    <recommendedName>
        <fullName evidence="3">Rho-GAP domain-containing protein</fullName>
    </recommendedName>
</protein>
<dbReference type="PROSITE" id="PS50238">
    <property type="entry name" value="RHOGAP"/>
    <property type="match status" value="1"/>
</dbReference>
<reference evidence="4 5" key="1">
    <citation type="journal article" date="2011" name="Science">
        <title>The ecoresponsive genome of Daphnia pulex.</title>
        <authorList>
            <person name="Colbourne J.K."/>
            <person name="Pfrender M.E."/>
            <person name="Gilbert D."/>
            <person name="Thomas W.K."/>
            <person name="Tucker A."/>
            <person name="Oakley T.H."/>
            <person name="Tokishita S."/>
            <person name="Aerts A."/>
            <person name="Arnold G.J."/>
            <person name="Basu M.K."/>
            <person name="Bauer D.J."/>
            <person name="Caceres C.E."/>
            <person name="Carmel L."/>
            <person name="Casola C."/>
            <person name="Choi J.H."/>
            <person name="Detter J.C."/>
            <person name="Dong Q."/>
            <person name="Dusheyko S."/>
            <person name="Eads B.D."/>
            <person name="Frohlich T."/>
            <person name="Geiler-Samerotte K.A."/>
            <person name="Gerlach D."/>
            <person name="Hatcher P."/>
            <person name="Jogdeo S."/>
            <person name="Krijgsveld J."/>
            <person name="Kriventseva E.V."/>
            <person name="Kultz D."/>
            <person name="Laforsch C."/>
            <person name="Lindquist E."/>
            <person name="Lopez J."/>
            <person name="Manak J.R."/>
            <person name="Muller J."/>
            <person name="Pangilinan J."/>
            <person name="Patwardhan R.P."/>
            <person name="Pitluck S."/>
            <person name="Pritham E.J."/>
            <person name="Rechtsteiner A."/>
            <person name="Rho M."/>
            <person name="Rogozin I.B."/>
            <person name="Sakarya O."/>
            <person name="Salamov A."/>
            <person name="Schaack S."/>
            <person name="Shapiro H."/>
            <person name="Shiga Y."/>
            <person name="Skalitzky C."/>
            <person name="Smith Z."/>
            <person name="Souvorov A."/>
            <person name="Sung W."/>
            <person name="Tang Z."/>
            <person name="Tsuchiya D."/>
            <person name="Tu H."/>
            <person name="Vos H."/>
            <person name="Wang M."/>
            <person name="Wolf Y.I."/>
            <person name="Yamagata H."/>
            <person name="Yamada T."/>
            <person name="Ye Y."/>
            <person name="Shaw J.R."/>
            <person name="Andrews J."/>
            <person name="Crease T.J."/>
            <person name="Tang H."/>
            <person name="Lucas S.M."/>
            <person name="Robertson H.M."/>
            <person name="Bork P."/>
            <person name="Koonin E.V."/>
            <person name="Zdobnov E.M."/>
            <person name="Grigoriev I.V."/>
            <person name="Lynch M."/>
            <person name="Boore J.L."/>
        </authorList>
    </citation>
    <scope>NUCLEOTIDE SEQUENCE [LARGE SCALE GENOMIC DNA]</scope>
</reference>
<dbReference type="InterPro" id="IPR008936">
    <property type="entry name" value="Rho_GTPase_activation_prot"/>
</dbReference>
<dbReference type="GO" id="GO:0005096">
    <property type="term" value="F:GTPase activator activity"/>
    <property type="evidence" value="ECO:0000318"/>
    <property type="project" value="GO_Central"/>
</dbReference>
<feature type="region of interest" description="Disordered" evidence="2">
    <location>
        <begin position="295"/>
        <end position="314"/>
    </location>
</feature>
<feature type="region of interest" description="Disordered" evidence="2">
    <location>
        <begin position="242"/>
        <end position="269"/>
    </location>
</feature>
<dbReference type="EMBL" id="GL733487">
    <property type="protein sequence ID" value="EFX62604.1"/>
    <property type="molecule type" value="Genomic_DNA"/>
</dbReference>
<sequence length="550" mass="59093">MPASKLGIVFGPTLLRTTEDSATLSSLVDTVHQTKVIKLLVRHAETIFGPPDPASTSLMVAPSSSSASAALMASSSPVHRSSAQSPKVAEQQESPAVVAPGSSSSSSSTTSTASSLLFKVPVVRSISFLEKHRSKSRDAAVSNAATIISTPADRRSQQYLASEHREEVLLSGYARRQNFYLVFEEGLLGATSDDDLPDFLLPNDSSKIRKLPGYLRSGSAPKIFKSGFELADQEQVKIKKCTTSRPLVEGRSRQPSQSESPPAAASCPRRRHWAVKPSCVNPFIDSSIDSDHSWELHSTGSSGRGTQHSDQGSLGSAQWAGLTKRTMLSSFDICGVSRFSTFLSCRSPGHVVHFDFQSPGLAVRPEPGQNSSPLGRLLHNQDRELDDDHFYPSPRTPVLGDSPGYNRGHSGIGPTLTGGLLGDFPHVGLGILPLGHVVITTAMGWTTMSEESVTVAATLPTAPVRSHSTECVNDLSMDNAPMETDDLHVDRLASVHLIHRLCMTVVRRHHPSFLAVKDRISVSCHAVIQASFSFLCLRGISNPNPQVNEG</sequence>
<dbReference type="Proteomes" id="UP000000305">
    <property type="component" value="Unassembled WGS sequence"/>
</dbReference>
<organism evidence="4 5">
    <name type="scientific">Daphnia pulex</name>
    <name type="common">Water flea</name>
    <dbReference type="NCBI Taxonomy" id="6669"/>
    <lineage>
        <taxon>Eukaryota</taxon>
        <taxon>Metazoa</taxon>
        <taxon>Ecdysozoa</taxon>
        <taxon>Arthropoda</taxon>
        <taxon>Crustacea</taxon>
        <taxon>Branchiopoda</taxon>
        <taxon>Diplostraca</taxon>
        <taxon>Cladocera</taxon>
        <taxon>Anomopoda</taxon>
        <taxon>Daphniidae</taxon>
        <taxon>Daphnia</taxon>
    </lineage>
</organism>
<feature type="region of interest" description="Disordered" evidence="2">
    <location>
        <begin position="71"/>
        <end position="111"/>
    </location>
</feature>
<dbReference type="PANTHER" id="PTHR15228">
    <property type="entry name" value="SPERMATHECAL PHYSIOLOGY VARIANT"/>
    <property type="match status" value="1"/>
</dbReference>
<evidence type="ECO:0000256" key="2">
    <source>
        <dbReference type="SAM" id="MobiDB-lite"/>
    </source>
</evidence>
<dbReference type="InterPro" id="IPR000198">
    <property type="entry name" value="RhoGAP_dom"/>
</dbReference>
<dbReference type="STRING" id="6669.E9I076"/>
<feature type="compositionally biased region" description="Polar residues" evidence="2">
    <location>
        <begin position="296"/>
        <end position="314"/>
    </location>
</feature>
<feature type="domain" description="Rho-GAP" evidence="3">
    <location>
        <begin position="1"/>
        <end position="48"/>
    </location>
</feature>
<dbReference type="SUPFAM" id="SSF48350">
    <property type="entry name" value="GTPase activation domain, GAP"/>
    <property type="match status" value="1"/>
</dbReference>
<accession>E9I076</accession>
<keyword evidence="1" id="KW-0343">GTPase activation</keyword>
<dbReference type="OrthoDB" id="79452at2759"/>
<dbReference type="GO" id="GO:0051058">
    <property type="term" value="P:negative regulation of small GTPase mediated signal transduction"/>
    <property type="evidence" value="ECO:0000318"/>
    <property type="project" value="GO_Central"/>
</dbReference>
<dbReference type="InterPro" id="IPR051025">
    <property type="entry name" value="RhoGAP"/>
</dbReference>
<evidence type="ECO:0000313" key="4">
    <source>
        <dbReference type="EMBL" id="EFX62604.1"/>
    </source>
</evidence>
<dbReference type="GO" id="GO:0007165">
    <property type="term" value="P:signal transduction"/>
    <property type="evidence" value="ECO:0007669"/>
    <property type="project" value="InterPro"/>
</dbReference>
<evidence type="ECO:0000313" key="5">
    <source>
        <dbReference type="Proteomes" id="UP000000305"/>
    </source>
</evidence>
<dbReference type="HOGENOM" id="CLU_495465_0_0_1"/>
<feature type="compositionally biased region" description="Low complexity" evidence="2">
    <location>
        <begin position="253"/>
        <end position="267"/>
    </location>
</feature>
<feature type="compositionally biased region" description="Low complexity" evidence="2">
    <location>
        <begin position="102"/>
        <end position="111"/>
    </location>
</feature>